<keyword evidence="7" id="KW-1133">Transmembrane helix</keyword>
<proteinExistence type="predicted"/>
<evidence type="ECO:0000256" key="4">
    <source>
        <dbReference type="ARBA" id="ARBA00022984"/>
    </source>
</evidence>
<keyword evidence="10" id="KW-1185">Reference proteome</keyword>
<evidence type="ECO:0000313" key="9">
    <source>
        <dbReference type="EMBL" id="RVT58856.1"/>
    </source>
</evidence>
<evidence type="ECO:0000259" key="8">
    <source>
        <dbReference type="PROSITE" id="PS52029"/>
    </source>
</evidence>
<dbReference type="SUPFAM" id="SSF141523">
    <property type="entry name" value="L,D-transpeptidase catalytic domain-like"/>
    <property type="match status" value="1"/>
</dbReference>
<feature type="domain" description="L,D-TPase catalytic" evidence="8">
    <location>
        <begin position="357"/>
        <end position="483"/>
    </location>
</feature>
<dbReference type="PANTHER" id="PTHR30582">
    <property type="entry name" value="L,D-TRANSPEPTIDASE"/>
    <property type="match status" value="1"/>
</dbReference>
<dbReference type="InterPro" id="IPR038063">
    <property type="entry name" value="Transpep_catalytic_dom"/>
</dbReference>
<dbReference type="GO" id="GO:0008360">
    <property type="term" value="P:regulation of cell shape"/>
    <property type="evidence" value="ECO:0007669"/>
    <property type="project" value="UniProtKB-UniRule"/>
</dbReference>
<feature type="active site" description="Nucleophile" evidence="6">
    <location>
        <position position="459"/>
    </location>
</feature>
<feature type="active site" description="Proton donor/acceptor" evidence="6">
    <location>
        <position position="438"/>
    </location>
</feature>
<dbReference type="Pfam" id="PF12229">
    <property type="entry name" value="PG_binding_4"/>
    <property type="match status" value="1"/>
</dbReference>
<keyword evidence="2" id="KW-0808">Transferase</keyword>
<evidence type="ECO:0000256" key="1">
    <source>
        <dbReference type="ARBA" id="ARBA00004752"/>
    </source>
</evidence>
<comment type="caution">
    <text evidence="9">The sequence shown here is derived from an EMBL/GenBank/DDBJ whole genome shotgun (WGS) entry which is preliminary data.</text>
</comment>
<dbReference type="InterPro" id="IPR038054">
    <property type="entry name" value="LD_TPept-like_central_sf"/>
</dbReference>
<dbReference type="Pfam" id="PF03734">
    <property type="entry name" value="YkuD"/>
    <property type="match status" value="1"/>
</dbReference>
<evidence type="ECO:0000256" key="6">
    <source>
        <dbReference type="PROSITE-ProRule" id="PRU01373"/>
    </source>
</evidence>
<dbReference type="Gene3D" id="2.40.440.10">
    <property type="entry name" value="L,D-transpeptidase catalytic domain-like"/>
    <property type="match status" value="1"/>
</dbReference>
<dbReference type="UniPathway" id="UPA00219"/>
<dbReference type="InterPro" id="IPR050979">
    <property type="entry name" value="LD-transpeptidase"/>
</dbReference>
<evidence type="ECO:0000256" key="5">
    <source>
        <dbReference type="ARBA" id="ARBA00023316"/>
    </source>
</evidence>
<feature type="transmembrane region" description="Helical" evidence="7">
    <location>
        <begin position="28"/>
        <end position="49"/>
    </location>
</feature>
<evidence type="ECO:0000256" key="7">
    <source>
        <dbReference type="SAM" id="Phobius"/>
    </source>
</evidence>
<dbReference type="GO" id="GO:0071972">
    <property type="term" value="F:peptidoglycan L,D-transpeptidase activity"/>
    <property type="evidence" value="ECO:0007669"/>
    <property type="project" value="TreeGrafter"/>
</dbReference>
<dbReference type="Gene3D" id="3.10.20.800">
    <property type="match status" value="1"/>
</dbReference>
<keyword evidence="7" id="KW-0812">Transmembrane</keyword>
<sequence length="483" mass="53623">MENGARNLIADDENKRGNRFNKKGKSKLIIGIAAAIVGIALILGGFFYYQSTHFNSQIKINGINIGGLTADQALKKLGSTEYKNVVYIGEDKVFDGEDTKIEYTDDDLPTIKKLLKSQRTWLPSSKAKEFELEPSSDASSFAEIKQQLQAELTDRNKSLTPPKDAQAELKDGKIVITKSEDGKQYDIDGLLEQYEKQPFKSEIHLEAAYITPIKEDNQMVKLEEQKLQELLDQTIDYKVQDKTYALKGSDVIKNATITKDLKITVDPGDIENKVAEINETQSTLNKNFSFKTHTGSVIQVKGQGYGWALNEEQEAASVQTAFENGDKSLSAANIYGNGWTNEGIGYETTGNNGIGDTYAEVSIAEQKAWIYKNGKLVVTTDVVTGRHNTNEDTHPGVWYILYKRTPYTLKGTSVGHGGAYEVEVDYWAPFTNDGQGFHDASWRTNWASDAYLTAGSGGCVNTPANIMKKVYDNLDTYEPVIVY</sequence>
<dbReference type="GO" id="GO:0005576">
    <property type="term" value="C:extracellular region"/>
    <property type="evidence" value="ECO:0007669"/>
    <property type="project" value="TreeGrafter"/>
</dbReference>
<evidence type="ECO:0000256" key="2">
    <source>
        <dbReference type="ARBA" id="ARBA00022679"/>
    </source>
</evidence>
<comment type="pathway">
    <text evidence="1 6">Cell wall biogenesis; peptidoglycan biosynthesis.</text>
</comment>
<accession>A0A3S2TS48</accession>
<gene>
    <name evidence="9" type="ORF">EM808_21100</name>
</gene>
<dbReference type="GO" id="GO:0071555">
    <property type="term" value="P:cell wall organization"/>
    <property type="evidence" value="ECO:0007669"/>
    <property type="project" value="UniProtKB-UniRule"/>
</dbReference>
<dbReference type="SUPFAM" id="SSF143985">
    <property type="entry name" value="L,D-transpeptidase pre-catalytic domain-like"/>
    <property type="match status" value="1"/>
</dbReference>
<dbReference type="EMBL" id="RZTZ01000011">
    <property type="protein sequence ID" value="RVT58856.1"/>
    <property type="molecule type" value="Genomic_DNA"/>
</dbReference>
<dbReference type="PANTHER" id="PTHR30582:SF33">
    <property type="entry name" value="EXPORTED PROTEIN"/>
    <property type="match status" value="1"/>
</dbReference>
<reference evidence="9 10" key="1">
    <citation type="submission" date="2019-01" db="EMBL/GenBank/DDBJ databases">
        <title>Bacillus sp. M5HDSG1-1, whole genome shotgun sequence.</title>
        <authorList>
            <person name="Tuo L."/>
        </authorList>
    </citation>
    <scope>NUCLEOTIDE SEQUENCE [LARGE SCALE GENOMIC DNA]</scope>
    <source>
        <strain evidence="9 10">M5HDSG1-1</strain>
    </source>
</reference>
<keyword evidence="3 6" id="KW-0133">Cell shape</keyword>
<dbReference type="GO" id="GO:0018104">
    <property type="term" value="P:peptidoglycan-protein cross-linking"/>
    <property type="evidence" value="ECO:0007669"/>
    <property type="project" value="TreeGrafter"/>
</dbReference>
<dbReference type="GO" id="GO:0016740">
    <property type="term" value="F:transferase activity"/>
    <property type="evidence" value="ECO:0007669"/>
    <property type="project" value="UniProtKB-KW"/>
</dbReference>
<keyword evidence="5 6" id="KW-0961">Cell wall biogenesis/degradation</keyword>
<dbReference type="Proteomes" id="UP000288024">
    <property type="component" value="Unassembled WGS sequence"/>
</dbReference>
<keyword evidence="7" id="KW-0472">Membrane</keyword>
<dbReference type="InterPro" id="IPR005490">
    <property type="entry name" value="LD_TPept_cat_dom"/>
</dbReference>
<dbReference type="AlphaFoldDB" id="A0A3S2TS48"/>
<organism evidence="9 10">
    <name type="scientific">Niallia taxi</name>
    <dbReference type="NCBI Taxonomy" id="2499688"/>
    <lineage>
        <taxon>Bacteria</taxon>
        <taxon>Bacillati</taxon>
        <taxon>Bacillota</taxon>
        <taxon>Bacilli</taxon>
        <taxon>Bacillales</taxon>
        <taxon>Bacillaceae</taxon>
        <taxon>Niallia</taxon>
    </lineage>
</organism>
<name>A0A3S2TS48_9BACI</name>
<dbReference type="CDD" id="cd16913">
    <property type="entry name" value="YkuD_like"/>
    <property type="match status" value="1"/>
</dbReference>
<dbReference type="InterPro" id="IPR022029">
    <property type="entry name" value="YoaR-like_PG-bd"/>
</dbReference>
<evidence type="ECO:0000313" key="10">
    <source>
        <dbReference type="Proteomes" id="UP000288024"/>
    </source>
</evidence>
<dbReference type="PROSITE" id="PS52029">
    <property type="entry name" value="LD_TPASE"/>
    <property type="match status" value="1"/>
</dbReference>
<keyword evidence="4 6" id="KW-0573">Peptidoglycan synthesis</keyword>
<dbReference type="RefSeq" id="WP_127740487.1">
    <property type="nucleotide sequence ID" value="NZ_RZTZ01000011.1"/>
</dbReference>
<protein>
    <recommendedName>
        <fullName evidence="8">L,D-TPase catalytic domain-containing protein</fullName>
    </recommendedName>
</protein>
<evidence type="ECO:0000256" key="3">
    <source>
        <dbReference type="ARBA" id="ARBA00022960"/>
    </source>
</evidence>